<feature type="domain" description="LTD" evidence="4">
    <location>
        <begin position="1083"/>
        <end position="1236"/>
    </location>
</feature>
<dbReference type="InterPro" id="IPR035914">
    <property type="entry name" value="Sperma_CUB_dom_sf"/>
</dbReference>
<dbReference type="Pfam" id="PF00932">
    <property type="entry name" value="LTD"/>
    <property type="match status" value="1"/>
</dbReference>
<dbReference type="InterPro" id="IPR036116">
    <property type="entry name" value="FN3_sf"/>
</dbReference>
<dbReference type="CDD" id="cd00063">
    <property type="entry name" value="FN3"/>
    <property type="match status" value="2"/>
</dbReference>
<keyword evidence="1" id="KW-0732">Signal</keyword>
<dbReference type="Proteomes" id="UP000198648">
    <property type="component" value="Unassembled WGS sequence"/>
</dbReference>
<dbReference type="InterPro" id="IPR013783">
    <property type="entry name" value="Ig-like_fold"/>
</dbReference>
<evidence type="ECO:0000256" key="2">
    <source>
        <dbReference type="ARBA" id="ARBA00023157"/>
    </source>
</evidence>
<accession>A0A1H9E9F2</accession>
<dbReference type="InterPro" id="IPR056600">
    <property type="entry name" value="GBD_T9SS_assoc"/>
</dbReference>
<dbReference type="InterPro" id="IPR026341">
    <property type="entry name" value="T9SS_type_B"/>
</dbReference>
<reference evidence="5 6" key="1">
    <citation type="submission" date="2016-10" db="EMBL/GenBank/DDBJ databases">
        <authorList>
            <person name="de Groot N.N."/>
        </authorList>
    </citation>
    <scope>NUCLEOTIDE SEQUENCE [LARGE SCALE GENOMIC DNA]</scope>
    <source>
        <strain evidence="5 6">DSM 27078</strain>
    </source>
</reference>
<dbReference type="SUPFAM" id="SSF49854">
    <property type="entry name" value="Spermadhesin, CUB domain"/>
    <property type="match status" value="1"/>
</dbReference>
<feature type="domain" description="Fibronectin type-III" evidence="3">
    <location>
        <begin position="449"/>
        <end position="540"/>
    </location>
</feature>
<dbReference type="InterPro" id="IPR000859">
    <property type="entry name" value="CUB_dom"/>
</dbReference>
<protein>
    <submittedName>
        <fullName evidence="5">Gliding motility-associated C-terminal domain-containing protein</fullName>
    </submittedName>
</protein>
<dbReference type="CDD" id="cd00041">
    <property type="entry name" value="CUB"/>
    <property type="match status" value="1"/>
</dbReference>
<evidence type="ECO:0000256" key="1">
    <source>
        <dbReference type="ARBA" id="ARBA00022729"/>
    </source>
</evidence>
<evidence type="ECO:0000259" key="3">
    <source>
        <dbReference type="PROSITE" id="PS50853"/>
    </source>
</evidence>
<dbReference type="SUPFAM" id="SSF49265">
    <property type="entry name" value="Fibronectin type III"/>
    <property type="match status" value="2"/>
</dbReference>
<proteinExistence type="predicted"/>
<organism evidence="5 6">
    <name type="scientific">Flavobacterium urocaniciphilum</name>
    <dbReference type="NCBI Taxonomy" id="1299341"/>
    <lineage>
        <taxon>Bacteria</taxon>
        <taxon>Pseudomonadati</taxon>
        <taxon>Bacteroidota</taxon>
        <taxon>Flavobacteriia</taxon>
        <taxon>Flavobacteriales</taxon>
        <taxon>Flavobacteriaceae</taxon>
        <taxon>Flavobacterium</taxon>
    </lineage>
</organism>
<dbReference type="InterPro" id="IPR001322">
    <property type="entry name" value="Lamin_tail_dom"/>
</dbReference>
<feature type="domain" description="Fibronectin type-III" evidence="3">
    <location>
        <begin position="244"/>
        <end position="335"/>
    </location>
</feature>
<dbReference type="Pfam" id="PF23759">
    <property type="entry name" value="GBD_T9SS_assoc"/>
    <property type="match status" value="1"/>
</dbReference>
<dbReference type="RefSeq" id="WP_091470320.1">
    <property type="nucleotide sequence ID" value="NZ_FOEI01000011.1"/>
</dbReference>
<dbReference type="InterPro" id="IPR003961">
    <property type="entry name" value="FN3_dom"/>
</dbReference>
<evidence type="ECO:0000313" key="5">
    <source>
        <dbReference type="EMBL" id="SEQ22340.1"/>
    </source>
</evidence>
<gene>
    <name evidence="5" type="ORF">SAMN05444005_1111</name>
</gene>
<evidence type="ECO:0000313" key="6">
    <source>
        <dbReference type="Proteomes" id="UP000198648"/>
    </source>
</evidence>
<keyword evidence="2" id="KW-1015">Disulfide bond</keyword>
<keyword evidence="6" id="KW-1185">Reference proteome</keyword>
<sequence>TTSWQYSFAPAPYGLPTGAGTTTNSNTANVVAGIPGIVYQYYVRADCNDGNFSTWAGPFTYTLPQVATPLNFVDGFETLTGWTLSNGTQPNKWAVGTGINNGGTHALYITETNGVTNSYNVAGTTVVQAYKDFAIPAGATQLDFTFDWRSSGEAADYFRVWTVPAAFTPTVGTQITALANSRIKIGNDFTGSTNFVTNNYTLNAVPYAGGTMRVVFEWRNNNTAGNQPPAAIDNVKIDLVTCPKPMNPTISNINYNNAQVNWANGGSETAWQVLVLPQGSPAPSPTTTGQPATSNPFIITGLTSVTCYDVYVRAVCSPTDMSFWSSVATFCTTPHFCAGDHFYDTGGASGAYANSQNIVTTVCPDNVGDVVTVVFNQFNVAAGDNLIIRDGNLPTSPIVGTYTGANLPPSFTATSASGCLTFVFTSNASGTAAGWDAVIYCTPPITCFKPVTPTVTNIGATSAQLSWTETGTATQWEILVLPVGSPVPSVSQSGIPVNSNPYTVNGLSASTTYTFYVKAICSATNSSFWSDGMTFSTTPVNDLCANATNAIVNDDLICSQVNSGTLFGATNSTGVPAGCSPTVNDVWFKFVATRTTHTMSILNITPAGDADFALYSGTNCTALTQVGCYTAAQNVINNLVIGQTYYIRVFSIQQVEFDFCIGGVPCPESISLCNTPITYPNTTNVINLGDYACLGSSPNASFFFLEAAQNGVLAYTISQTSGDVDYALWGPFPNRNFGCGLIPMEESGNGTAYPNDPVQCSYSTAAVENFSINVLQGQVYILMVTNFVNQPGTITISPNPTNTAQSFCYPYNTFNYDDLTYCNNSPNETPVLIAGAVGGTYTAVRVEDGSTTAMSINPTTGEINFAASLPGTYTVTSTLIPNLPAPASNAPIICTRTVIITPTPNATIAYSNASFCKSTTTLQPIGITGNGGTGATFSSTPAGLENALDANTGGIIPVLANVGVYTVTMTVPAQGGCAQYTTTTQVEILASPVIPAQVDVNGCNSYMLPALTVGNYFTATGGTGTMLNAGDLISANQTIYVYASNGICSSEDAFNVNIINIPTPSISFLTQPTCAVQTGSIQVTSPVGAGGTVPTNLFISEVTDANTGSLTYVELYNGTGAPINLAGYKLRIFNNGSATVTGVCDNTLSGTLANNSTFIVKYSSDANIPGVTPNLTFATCTAINDNDNIRLTTTANVLVDIWGLTSNTSFTPAGQPGYTYRRLASSPTLPNTTWNPAEWTALDPENYSNLGQYSLNTSSYEYSVDNGTYQTGTTFTGLTPGNHTLIVHDLVNNCFSAPISFTIDPVPYTNSVTDFTYPTPVCITDTTNPMPTQAAGFTNGGTYSYVGTGLDLNTTTGEINLATSTAGTYTVTYTFPTDLTNCINGNSSNFTITINPVVTASFTQINSICQNSTAPTLPLTSNNNIDGTWSPATINTATVGTVLYTFTPNAGQCGLGTTMNITIDGIITPTFSPIAAICQNDTAPSLQLTSNNSITGTWNPSVINTTVPGTTTYTFTPDPGQCAQVETKTITINPRVTPTFNQVATLCAGDPGVTLPTTSLNNIDGSWSPAVVDTSAEGVTVYTFTPNSGVCANSTTMSIEVEFCQIQKGISPNGDGLNDYLKLVANKVEIFNRYGKSVYVKTNYNNDWHGQFQGGGQMPDGTYYYVIELASGDIKTGWIYINYEN</sequence>
<dbReference type="PROSITE" id="PS50853">
    <property type="entry name" value="FN3"/>
    <property type="match status" value="2"/>
</dbReference>
<dbReference type="STRING" id="1299341.SAMN05444005_1111"/>
<dbReference type="PROSITE" id="PS51841">
    <property type="entry name" value="LTD"/>
    <property type="match status" value="1"/>
</dbReference>
<dbReference type="Pfam" id="PF00041">
    <property type="entry name" value="fn3"/>
    <property type="match status" value="1"/>
</dbReference>
<dbReference type="Gene3D" id="2.60.120.290">
    <property type="entry name" value="Spermadhesin, CUB domain"/>
    <property type="match status" value="1"/>
</dbReference>
<dbReference type="SMART" id="SM00060">
    <property type="entry name" value="FN3"/>
    <property type="match status" value="2"/>
</dbReference>
<dbReference type="Pfam" id="PF13585">
    <property type="entry name" value="CHU_C"/>
    <property type="match status" value="1"/>
</dbReference>
<dbReference type="Gene3D" id="2.60.40.10">
    <property type="entry name" value="Immunoglobulins"/>
    <property type="match status" value="2"/>
</dbReference>
<dbReference type="NCBIfam" id="TIGR04131">
    <property type="entry name" value="Bac_Flav_CTERM"/>
    <property type="match status" value="1"/>
</dbReference>
<evidence type="ECO:0000259" key="4">
    <source>
        <dbReference type="PROSITE" id="PS51841"/>
    </source>
</evidence>
<name>A0A1H9E9F2_9FLAO</name>
<feature type="non-terminal residue" evidence="5">
    <location>
        <position position="1"/>
    </location>
</feature>
<dbReference type="OrthoDB" id="608579at2"/>
<dbReference type="InterPro" id="IPR014755">
    <property type="entry name" value="Cu-Rt/internalin_Ig-like"/>
</dbReference>
<dbReference type="Gene3D" id="2.60.40.1220">
    <property type="match status" value="2"/>
</dbReference>
<dbReference type="EMBL" id="FOEI01000011">
    <property type="protein sequence ID" value="SEQ22340.1"/>
    <property type="molecule type" value="Genomic_DNA"/>
</dbReference>